<evidence type="ECO:0000313" key="1">
    <source>
        <dbReference type="EMBL" id="KAI0052793.1"/>
    </source>
</evidence>
<dbReference type="Proteomes" id="UP000814033">
    <property type="component" value="Unassembled WGS sequence"/>
</dbReference>
<organism evidence="1 2">
    <name type="scientific">Auriscalpium vulgare</name>
    <dbReference type="NCBI Taxonomy" id="40419"/>
    <lineage>
        <taxon>Eukaryota</taxon>
        <taxon>Fungi</taxon>
        <taxon>Dikarya</taxon>
        <taxon>Basidiomycota</taxon>
        <taxon>Agaricomycotina</taxon>
        <taxon>Agaricomycetes</taxon>
        <taxon>Russulales</taxon>
        <taxon>Auriscalpiaceae</taxon>
        <taxon>Auriscalpium</taxon>
    </lineage>
</organism>
<name>A0ACB8SAF8_9AGAM</name>
<accession>A0ACB8SAF8</accession>
<sequence length="402" mass="44782">MREEYCQGCRGACPIYASETRADPRAITERVPPPSSMAARPTVTKPPVVQPGTGNNIIINPCQRLNPVLEAIRNVGKEFGDILPDFQVGRTTGVLYLSLQYHRLHPEYIHQRIEQLGHSYNLRVLLLLCDISEHQEHIRELTKICLINNITIMVAWTCVVCACSLRRSHACPHRKDEAGQYLSTYKQFEHKPPTLIRERVERTPAALMRATLTGISKVNKTDVETLRTSFGSFANIARATSDQLSQLPGFGPKKVARMKDAFERPFRNNATSSIDFLSTSHGKDASQSQAARTESIKSKGKGKELTRPDDNNDSGSKVPPASLLGVSKEPVTARAPSPTWDIELDLNTPSPPPSPSEGPPPELQHPPAAKRPREESPVWDIELDLNDEEIQEILRETKRQKG</sequence>
<keyword evidence="2" id="KW-1185">Reference proteome</keyword>
<proteinExistence type="predicted"/>
<reference evidence="1" key="2">
    <citation type="journal article" date="2022" name="New Phytol.">
        <title>Evolutionary transition to the ectomycorrhizal habit in the genomes of a hyperdiverse lineage of mushroom-forming fungi.</title>
        <authorList>
            <person name="Looney B."/>
            <person name="Miyauchi S."/>
            <person name="Morin E."/>
            <person name="Drula E."/>
            <person name="Courty P.E."/>
            <person name="Kohler A."/>
            <person name="Kuo A."/>
            <person name="LaButti K."/>
            <person name="Pangilinan J."/>
            <person name="Lipzen A."/>
            <person name="Riley R."/>
            <person name="Andreopoulos W."/>
            <person name="He G."/>
            <person name="Johnson J."/>
            <person name="Nolan M."/>
            <person name="Tritt A."/>
            <person name="Barry K.W."/>
            <person name="Grigoriev I.V."/>
            <person name="Nagy L.G."/>
            <person name="Hibbett D."/>
            <person name="Henrissat B."/>
            <person name="Matheny P.B."/>
            <person name="Labbe J."/>
            <person name="Martin F.M."/>
        </authorList>
    </citation>
    <scope>NUCLEOTIDE SEQUENCE</scope>
    <source>
        <strain evidence="1">FP105234-sp</strain>
    </source>
</reference>
<reference evidence="1" key="1">
    <citation type="submission" date="2021-02" db="EMBL/GenBank/DDBJ databases">
        <authorList>
            <consortium name="DOE Joint Genome Institute"/>
            <person name="Ahrendt S."/>
            <person name="Looney B.P."/>
            <person name="Miyauchi S."/>
            <person name="Morin E."/>
            <person name="Drula E."/>
            <person name="Courty P.E."/>
            <person name="Chicoki N."/>
            <person name="Fauchery L."/>
            <person name="Kohler A."/>
            <person name="Kuo A."/>
            <person name="Labutti K."/>
            <person name="Pangilinan J."/>
            <person name="Lipzen A."/>
            <person name="Riley R."/>
            <person name="Andreopoulos W."/>
            <person name="He G."/>
            <person name="Johnson J."/>
            <person name="Barry K.W."/>
            <person name="Grigoriev I.V."/>
            <person name="Nagy L."/>
            <person name="Hibbett D."/>
            <person name="Henrissat B."/>
            <person name="Matheny P.B."/>
            <person name="Labbe J."/>
            <person name="Martin F."/>
        </authorList>
    </citation>
    <scope>NUCLEOTIDE SEQUENCE</scope>
    <source>
        <strain evidence="1">FP105234-sp</strain>
    </source>
</reference>
<gene>
    <name evidence="1" type="ORF">FA95DRAFT_1163032</name>
</gene>
<evidence type="ECO:0000313" key="2">
    <source>
        <dbReference type="Proteomes" id="UP000814033"/>
    </source>
</evidence>
<comment type="caution">
    <text evidence="1">The sequence shown here is derived from an EMBL/GenBank/DDBJ whole genome shotgun (WGS) entry which is preliminary data.</text>
</comment>
<protein>
    <submittedName>
        <fullName evidence="1">Uncharacterized protein</fullName>
    </submittedName>
</protein>
<dbReference type="EMBL" id="MU275843">
    <property type="protein sequence ID" value="KAI0052793.1"/>
    <property type="molecule type" value="Genomic_DNA"/>
</dbReference>